<evidence type="ECO:0000313" key="4">
    <source>
        <dbReference type="Proteomes" id="UP000323521"/>
    </source>
</evidence>
<dbReference type="Pfam" id="PF07653">
    <property type="entry name" value="SH3_2"/>
    <property type="match status" value="2"/>
</dbReference>
<evidence type="ECO:0000256" key="1">
    <source>
        <dbReference type="ARBA" id="ARBA00022443"/>
    </source>
</evidence>
<keyword evidence="4" id="KW-1185">Reference proteome</keyword>
<dbReference type="InterPro" id="IPR001452">
    <property type="entry name" value="SH3_domain"/>
</dbReference>
<dbReference type="PIRSF" id="PIRSF034961">
    <property type="entry name" value="UCP034961_SH3_2"/>
    <property type="match status" value="1"/>
</dbReference>
<dbReference type="EMBL" id="CP017634">
    <property type="protein sequence ID" value="ATW28986.1"/>
    <property type="molecule type" value="Genomic_DNA"/>
</dbReference>
<dbReference type="PROSITE" id="PS50002">
    <property type="entry name" value="SH3"/>
    <property type="match status" value="1"/>
</dbReference>
<dbReference type="Gene3D" id="2.30.30.40">
    <property type="entry name" value="SH3 Domains"/>
    <property type="match status" value="1"/>
</dbReference>
<organism evidence="3 4">
    <name type="scientific">Formimonas warabiya</name>
    <dbReference type="NCBI Taxonomy" id="1761012"/>
    <lineage>
        <taxon>Bacteria</taxon>
        <taxon>Bacillati</taxon>
        <taxon>Bacillota</taxon>
        <taxon>Clostridia</taxon>
        <taxon>Eubacteriales</taxon>
        <taxon>Peptococcaceae</taxon>
        <taxon>Candidatus Formimonas</taxon>
    </lineage>
</organism>
<sequence length="114" mass="13202">MVIRSYESSSPDPIVLRKGERVILGQTYEGEENWPHWVFCSKPDRSQGGWVPEQIISRGIEDGVIKENYSAKELTMAENEVVQGLKELNGWVWCKRLNNHEIGWFPKDNLKELT</sequence>
<dbReference type="Proteomes" id="UP000323521">
    <property type="component" value="Chromosome"/>
</dbReference>
<accession>A0A3G1L2I4</accession>
<dbReference type="AlphaFoldDB" id="A0A3G1L2I4"/>
<dbReference type="SUPFAM" id="SSF50044">
    <property type="entry name" value="SH3-domain"/>
    <property type="match status" value="2"/>
</dbReference>
<protein>
    <recommendedName>
        <fullName evidence="2">SH3 domain-containing protein</fullName>
    </recommendedName>
</protein>
<dbReference type="KEGG" id="fwa:DCMF_28915"/>
<name>A0A3G1L2I4_FORW1</name>
<feature type="domain" description="SH3" evidence="2">
    <location>
        <begin position="58"/>
        <end position="114"/>
    </location>
</feature>
<dbReference type="InterPro" id="IPR036028">
    <property type="entry name" value="SH3-like_dom_sf"/>
</dbReference>
<dbReference type="InterPro" id="IPR014593">
    <property type="entry name" value="UCP034961_SH3_2"/>
</dbReference>
<evidence type="ECO:0000313" key="3">
    <source>
        <dbReference type="EMBL" id="ATW28986.1"/>
    </source>
</evidence>
<evidence type="ECO:0000259" key="2">
    <source>
        <dbReference type="PROSITE" id="PS50002"/>
    </source>
</evidence>
<reference evidence="3 4" key="1">
    <citation type="submission" date="2016-10" db="EMBL/GenBank/DDBJ databases">
        <title>Complete Genome Sequence of Peptococcaceae strain DCMF.</title>
        <authorList>
            <person name="Edwards R.J."/>
            <person name="Holland S.I."/>
            <person name="Deshpande N.P."/>
            <person name="Wong Y.K."/>
            <person name="Ertan H."/>
            <person name="Manefield M."/>
            <person name="Russell T.L."/>
            <person name="Lee M.J."/>
        </authorList>
    </citation>
    <scope>NUCLEOTIDE SEQUENCE [LARGE SCALE GENOMIC DNA]</scope>
    <source>
        <strain evidence="3 4">DCMF</strain>
    </source>
</reference>
<dbReference type="RefSeq" id="WP_236860374.1">
    <property type="nucleotide sequence ID" value="NZ_CP017634.1"/>
</dbReference>
<keyword evidence="1" id="KW-0728">SH3 domain</keyword>
<proteinExistence type="predicted"/>
<gene>
    <name evidence="3" type="ORF">DCMF_28915</name>
</gene>